<evidence type="ECO:0000256" key="8">
    <source>
        <dbReference type="PIRSR" id="PIRSR001589-1"/>
    </source>
</evidence>
<evidence type="ECO:0000256" key="1">
    <source>
        <dbReference type="ARBA" id="ARBA00005187"/>
    </source>
</evidence>
<keyword evidence="5 9" id="KW-0067">ATP-binding</keyword>
<dbReference type="OrthoDB" id="9763290at2"/>
<comment type="similarity">
    <text evidence="2">Belongs to the asparagine synthetase family.</text>
</comment>
<dbReference type="NCBIfam" id="TIGR01536">
    <property type="entry name" value="asn_synth_AEB"/>
    <property type="match status" value="1"/>
</dbReference>
<dbReference type="GO" id="GO:0005829">
    <property type="term" value="C:cytosol"/>
    <property type="evidence" value="ECO:0007669"/>
    <property type="project" value="TreeGrafter"/>
</dbReference>
<dbReference type="InterPro" id="IPR029055">
    <property type="entry name" value="Ntn_hydrolases_N"/>
</dbReference>
<dbReference type="RefSeq" id="WP_097111149.1">
    <property type="nucleotide sequence ID" value="NZ_OBEB01000003.1"/>
</dbReference>
<feature type="domain" description="Glutamine amidotransferase type-2" evidence="10">
    <location>
        <begin position="2"/>
        <end position="212"/>
    </location>
</feature>
<dbReference type="Gene3D" id="3.60.20.10">
    <property type="entry name" value="Glutamine Phosphoribosylpyrophosphate, subunit 1, domain 1"/>
    <property type="match status" value="1"/>
</dbReference>
<proteinExistence type="inferred from homology"/>
<evidence type="ECO:0000256" key="9">
    <source>
        <dbReference type="PIRSR" id="PIRSR001589-2"/>
    </source>
</evidence>
<dbReference type="GO" id="GO:0006529">
    <property type="term" value="P:asparagine biosynthetic process"/>
    <property type="evidence" value="ECO:0007669"/>
    <property type="project" value="UniProtKB-KW"/>
</dbReference>
<feature type="binding site" evidence="9">
    <location>
        <position position="287"/>
    </location>
    <ligand>
        <name>ATP</name>
        <dbReference type="ChEBI" id="CHEBI:30616"/>
    </ligand>
</feature>
<dbReference type="GO" id="GO:0004066">
    <property type="term" value="F:asparagine synthase (glutamine-hydrolyzing) activity"/>
    <property type="evidence" value="ECO:0007669"/>
    <property type="project" value="UniProtKB-EC"/>
</dbReference>
<protein>
    <recommendedName>
        <fullName evidence="3">asparagine synthase (glutamine-hydrolyzing)</fullName>
        <ecNumber evidence="3">6.3.5.4</ecNumber>
    </recommendedName>
</protein>
<keyword evidence="8" id="KW-0028">Amino-acid biosynthesis</keyword>
<dbReference type="PROSITE" id="PS51278">
    <property type="entry name" value="GATASE_TYPE_2"/>
    <property type="match status" value="1"/>
</dbReference>
<organism evidence="11 12">
    <name type="scientific">Arsukibacterium tuosuense</name>
    <dbReference type="NCBI Taxonomy" id="1323745"/>
    <lineage>
        <taxon>Bacteria</taxon>
        <taxon>Pseudomonadati</taxon>
        <taxon>Pseudomonadota</taxon>
        <taxon>Gammaproteobacteria</taxon>
        <taxon>Chromatiales</taxon>
        <taxon>Chromatiaceae</taxon>
        <taxon>Arsukibacterium</taxon>
    </lineage>
</organism>
<dbReference type="InterPro" id="IPR006426">
    <property type="entry name" value="Asn_synth_AEB"/>
</dbReference>
<dbReference type="SUPFAM" id="SSF52402">
    <property type="entry name" value="Adenine nucleotide alpha hydrolases-like"/>
    <property type="match status" value="1"/>
</dbReference>
<keyword evidence="12" id="KW-1185">Reference proteome</keyword>
<dbReference type="CDD" id="cd00712">
    <property type="entry name" value="AsnB"/>
    <property type="match status" value="1"/>
</dbReference>
<dbReference type="EMBL" id="OBEB01000003">
    <property type="protein sequence ID" value="SNY51601.1"/>
    <property type="molecule type" value="Genomic_DNA"/>
</dbReference>
<feature type="active site" description="For GATase activity" evidence="8">
    <location>
        <position position="2"/>
    </location>
</feature>
<evidence type="ECO:0000256" key="6">
    <source>
        <dbReference type="ARBA" id="ARBA00022962"/>
    </source>
</evidence>
<evidence type="ECO:0000256" key="5">
    <source>
        <dbReference type="ARBA" id="ARBA00022840"/>
    </source>
</evidence>
<dbReference type="InterPro" id="IPR051786">
    <property type="entry name" value="ASN_synthetase/amidase"/>
</dbReference>
<evidence type="ECO:0000256" key="7">
    <source>
        <dbReference type="ARBA" id="ARBA00048741"/>
    </source>
</evidence>
<dbReference type="Gene3D" id="3.40.50.620">
    <property type="entry name" value="HUPs"/>
    <property type="match status" value="1"/>
</dbReference>
<dbReference type="InterPro" id="IPR014729">
    <property type="entry name" value="Rossmann-like_a/b/a_fold"/>
</dbReference>
<evidence type="ECO:0000256" key="2">
    <source>
        <dbReference type="ARBA" id="ARBA00005752"/>
    </source>
</evidence>
<keyword evidence="8" id="KW-0061">Asparagine biosynthesis</keyword>
<dbReference type="InterPro" id="IPR001962">
    <property type="entry name" value="Asn_synthase"/>
</dbReference>
<dbReference type="EC" id="6.3.5.4" evidence="3"/>
<dbReference type="CDD" id="cd01991">
    <property type="entry name" value="Asn_synthase_B_C"/>
    <property type="match status" value="1"/>
</dbReference>
<name>A0A285IXF7_9GAMM</name>
<dbReference type="Proteomes" id="UP000219353">
    <property type="component" value="Unassembled WGS sequence"/>
</dbReference>
<reference evidence="12" key="1">
    <citation type="submission" date="2017-09" db="EMBL/GenBank/DDBJ databases">
        <authorList>
            <person name="Varghese N."/>
            <person name="Submissions S."/>
        </authorList>
    </citation>
    <scope>NUCLEOTIDE SEQUENCE [LARGE SCALE GENOMIC DNA]</scope>
    <source>
        <strain evidence="12">CGMCC 1.12461</strain>
    </source>
</reference>
<feature type="binding site" evidence="9">
    <location>
        <position position="99"/>
    </location>
    <ligand>
        <name>L-glutamine</name>
        <dbReference type="ChEBI" id="CHEBI:58359"/>
    </ligand>
</feature>
<dbReference type="Pfam" id="PF00733">
    <property type="entry name" value="Asn_synthase"/>
    <property type="match status" value="1"/>
</dbReference>
<comment type="pathway">
    <text evidence="1">Amino-acid biosynthesis; L-asparagine biosynthesis; L-asparagine from L-aspartate (L-Gln route): step 1/1.</text>
</comment>
<evidence type="ECO:0000313" key="11">
    <source>
        <dbReference type="EMBL" id="SNY51601.1"/>
    </source>
</evidence>
<gene>
    <name evidence="11" type="ORF">SAMN06297280_1908</name>
</gene>
<evidence type="ECO:0000256" key="3">
    <source>
        <dbReference type="ARBA" id="ARBA00012737"/>
    </source>
</evidence>
<dbReference type="GO" id="GO:0005524">
    <property type="term" value="F:ATP binding"/>
    <property type="evidence" value="ECO:0007669"/>
    <property type="project" value="UniProtKB-KW"/>
</dbReference>
<dbReference type="PANTHER" id="PTHR43284:SF1">
    <property type="entry name" value="ASPARAGINE SYNTHETASE"/>
    <property type="match status" value="1"/>
</dbReference>
<comment type="catalytic activity">
    <reaction evidence="7">
        <text>L-aspartate + L-glutamine + ATP + H2O = L-asparagine + L-glutamate + AMP + diphosphate + H(+)</text>
        <dbReference type="Rhea" id="RHEA:12228"/>
        <dbReference type="ChEBI" id="CHEBI:15377"/>
        <dbReference type="ChEBI" id="CHEBI:15378"/>
        <dbReference type="ChEBI" id="CHEBI:29985"/>
        <dbReference type="ChEBI" id="CHEBI:29991"/>
        <dbReference type="ChEBI" id="CHEBI:30616"/>
        <dbReference type="ChEBI" id="CHEBI:33019"/>
        <dbReference type="ChEBI" id="CHEBI:58048"/>
        <dbReference type="ChEBI" id="CHEBI:58359"/>
        <dbReference type="ChEBI" id="CHEBI:456215"/>
        <dbReference type="EC" id="6.3.5.4"/>
    </reaction>
</comment>
<evidence type="ECO:0000256" key="4">
    <source>
        <dbReference type="ARBA" id="ARBA00022741"/>
    </source>
</evidence>
<dbReference type="AlphaFoldDB" id="A0A285IXF7"/>
<sequence>MCGIHGVVALKRPQQFPAQWLDAMGDITAHRGPDDSGKYLNNNIALGMRRLSVIDLTGGQQPISNDDGSLVLVCNGEIYNYRELREQLADSYSFKTQSDVEVILALYQQYGVDCLQHLNGMFAFALWDNNRQQLLLARDRLGIKPLYLCQHDGYLAFSTESKAILALPGIEAEVCPQALEQYLQLGYVPAPYSMFKGIQKLEVASYLLIDDKGIQQHQYWQPDFAQTEQLSEQSWARKIRTQLESSVAMQMVSDVPIGAFLSGGVDSSAVVALMSKHSKGPVQTYAIGFDTGDAANFYNELPYARAVAEQFGTEHREILVKPDVVSLLPKLLWHMDEPVADSAFITTYLVSEFAHKDVTVILSGVGGDELFGGYRRYLGEHYLQKYQRLPAWVRQKLLVPLAGKLPSDRHSKLLNTLRLTKAFIQSAELDDAERYQRYMQVFSQQQTEQLLSSEKPISIIKQHYQFSHAKQGLWRMFDTDRQSQLPDDLLLLTDKMTMATSLECRVPFLDHQMVELAVKIPQSLTMKNGRLKHLLKESLSDILPASILDRPKRGFGAPLGAWLKQELAPMLRLFVNRETIEQRGLLNWPVIEQTLSQHFSQQEDHTDHLLALMNLEIWCRLYLDKQSAGQISETIRTSL</sequence>
<evidence type="ECO:0000259" key="10">
    <source>
        <dbReference type="PROSITE" id="PS51278"/>
    </source>
</evidence>
<keyword evidence="6 8" id="KW-0315">Glutamine amidotransferase</keyword>
<feature type="binding site" evidence="9">
    <location>
        <begin position="363"/>
        <end position="364"/>
    </location>
    <ligand>
        <name>ATP</name>
        <dbReference type="ChEBI" id="CHEBI:30616"/>
    </ligand>
</feature>
<dbReference type="PANTHER" id="PTHR43284">
    <property type="entry name" value="ASPARAGINE SYNTHETASE (GLUTAMINE-HYDROLYZING)"/>
    <property type="match status" value="1"/>
</dbReference>
<dbReference type="InterPro" id="IPR033738">
    <property type="entry name" value="AsnB_N"/>
</dbReference>
<dbReference type="InterPro" id="IPR017932">
    <property type="entry name" value="GATase_2_dom"/>
</dbReference>
<dbReference type="SUPFAM" id="SSF56235">
    <property type="entry name" value="N-terminal nucleophile aminohydrolases (Ntn hydrolases)"/>
    <property type="match status" value="1"/>
</dbReference>
<evidence type="ECO:0000313" key="12">
    <source>
        <dbReference type="Proteomes" id="UP000219353"/>
    </source>
</evidence>
<keyword evidence="4 9" id="KW-0547">Nucleotide-binding</keyword>
<dbReference type="PIRSF" id="PIRSF001589">
    <property type="entry name" value="Asn_synthetase_glu-h"/>
    <property type="match status" value="1"/>
</dbReference>
<dbReference type="Pfam" id="PF13537">
    <property type="entry name" value="GATase_7"/>
    <property type="match status" value="1"/>
</dbReference>
<accession>A0A285IXF7</accession>